<name>A0A7W9IHQ0_9ACTN</name>
<proteinExistence type="predicted"/>
<reference evidence="1 2" key="1">
    <citation type="submission" date="2020-08" db="EMBL/GenBank/DDBJ databases">
        <title>Sequencing the genomes of 1000 actinobacteria strains.</title>
        <authorList>
            <person name="Klenk H.-P."/>
        </authorList>
    </citation>
    <scope>NUCLEOTIDE SEQUENCE [LARGE SCALE GENOMIC DNA]</scope>
    <source>
        <strain evidence="1 2">DSM 46887</strain>
    </source>
</reference>
<gene>
    <name evidence="1" type="ORF">F4562_003687</name>
</gene>
<accession>A0A7W9IHQ0</accession>
<dbReference type="Proteomes" id="UP000540685">
    <property type="component" value="Unassembled WGS sequence"/>
</dbReference>
<dbReference type="AlphaFoldDB" id="A0A7W9IHQ0"/>
<dbReference type="EMBL" id="JACHMP010000001">
    <property type="protein sequence ID" value="MBB5820625.1"/>
    <property type="molecule type" value="Genomic_DNA"/>
</dbReference>
<sequence>MLPVIRLSRGVAITLGIILWIRRLSGAHRVTSLRLRMRRM</sequence>
<evidence type="ECO:0000313" key="1">
    <source>
        <dbReference type="EMBL" id="MBB5820625.1"/>
    </source>
</evidence>
<keyword evidence="2" id="KW-1185">Reference proteome</keyword>
<organism evidence="1 2">
    <name type="scientific">Streptosporangium becharense</name>
    <dbReference type="NCBI Taxonomy" id="1816182"/>
    <lineage>
        <taxon>Bacteria</taxon>
        <taxon>Bacillati</taxon>
        <taxon>Actinomycetota</taxon>
        <taxon>Actinomycetes</taxon>
        <taxon>Streptosporangiales</taxon>
        <taxon>Streptosporangiaceae</taxon>
        <taxon>Streptosporangium</taxon>
    </lineage>
</organism>
<protein>
    <submittedName>
        <fullName evidence="1">Uncharacterized protein</fullName>
    </submittedName>
</protein>
<evidence type="ECO:0000313" key="2">
    <source>
        <dbReference type="Proteomes" id="UP000540685"/>
    </source>
</evidence>
<comment type="caution">
    <text evidence="1">The sequence shown here is derived from an EMBL/GenBank/DDBJ whole genome shotgun (WGS) entry which is preliminary data.</text>
</comment>